<dbReference type="Proteomes" id="UP000612855">
    <property type="component" value="Unassembled WGS sequence"/>
</dbReference>
<keyword evidence="3" id="KW-1185">Reference proteome</keyword>
<evidence type="ECO:0000313" key="3">
    <source>
        <dbReference type="Proteomes" id="UP000612855"/>
    </source>
</evidence>
<comment type="caution">
    <text evidence="2">The sequence shown here is derived from an EMBL/GenBank/DDBJ whole genome shotgun (WGS) entry which is preliminary data.</text>
</comment>
<dbReference type="EMBL" id="BMFJ01000001">
    <property type="protein sequence ID" value="GGE30124.1"/>
    <property type="molecule type" value="Genomic_DNA"/>
</dbReference>
<sequence>MTDDWKGEHLISKVKRNTDGGGLYNPMNLRKSKRSSRKTQQSEERAERRAKVKHLAGLGLSVAQIAAALDSNYRQINADFVGMGIPVSLDERERVKE</sequence>
<dbReference type="RefSeq" id="WP_188477289.1">
    <property type="nucleotide sequence ID" value="NZ_BMFJ01000001.1"/>
</dbReference>
<accession>A0A917EEI8</accession>
<reference evidence="3" key="1">
    <citation type="journal article" date="2019" name="Int. J. Syst. Evol. Microbiol.">
        <title>The Global Catalogue of Microorganisms (GCM) 10K type strain sequencing project: providing services to taxonomists for standard genome sequencing and annotation.</title>
        <authorList>
            <consortium name="The Broad Institute Genomics Platform"/>
            <consortium name="The Broad Institute Genome Sequencing Center for Infectious Disease"/>
            <person name="Wu L."/>
            <person name="Ma J."/>
        </authorList>
    </citation>
    <scope>NUCLEOTIDE SEQUENCE [LARGE SCALE GENOMIC DNA]</scope>
    <source>
        <strain evidence="3">CGMCC 1.12664</strain>
    </source>
</reference>
<feature type="compositionally biased region" description="Basic and acidic residues" evidence="1">
    <location>
        <begin position="1"/>
        <end position="11"/>
    </location>
</feature>
<evidence type="ECO:0000313" key="2">
    <source>
        <dbReference type="EMBL" id="GGE30124.1"/>
    </source>
</evidence>
<evidence type="ECO:0000256" key="1">
    <source>
        <dbReference type="SAM" id="MobiDB-lite"/>
    </source>
</evidence>
<organism evidence="2 3">
    <name type="scientific">Primorskyibacter flagellatus</name>
    <dbReference type="NCBI Taxonomy" id="1387277"/>
    <lineage>
        <taxon>Bacteria</taxon>
        <taxon>Pseudomonadati</taxon>
        <taxon>Pseudomonadota</taxon>
        <taxon>Alphaproteobacteria</taxon>
        <taxon>Rhodobacterales</taxon>
        <taxon>Roseobacteraceae</taxon>
        <taxon>Primorskyibacter</taxon>
    </lineage>
</organism>
<name>A0A917EEI8_9RHOB</name>
<gene>
    <name evidence="2" type="ORF">GCM10011360_17730</name>
</gene>
<protein>
    <submittedName>
        <fullName evidence="2">Uncharacterized protein</fullName>
    </submittedName>
</protein>
<dbReference type="AlphaFoldDB" id="A0A917EEI8"/>
<proteinExistence type="predicted"/>
<feature type="compositionally biased region" description="Basic and acidic residues" evidence="1">
    <location>
        <begin position="40"/>
        <end position="49"/>
    </location>
</feature>
<feature type="region of interest" description="Disordered" evidence="1">
    <location>
        <begin position="1"/>
        <end position="50"/>
    </location>
</feature>